<evidence type="ECO:0000313" key="2">
    <source>
        <dbReference type="EMBL" id="MBX7458938.1"/>
    </source>
</evidence>
<name>A0ABS7IZR7_9SPHN</name>
<keyword evidence="3" id="KW-1185">Reference proteome</keyword>
<feature type="transmembrane region" description="Helical" evidence="1">
    <location>
        <begin position="136"/>
        <end position="156"/>
    </location>
</feature>
<comment type="caution">
    <text evidence="2">The sequence shown here is derived from an EMBL/GenBank/DDBJ whole genome shotgun (WGS) entry which is preliminary data.</text>
</comment>
<evidence type="ECO:0000256" key="1">
    <source>
        <dbReference type="SAM" id="Phobius"/>
    </source>
</evidence>
<organism evidence="2 3">
    <name type="scientific">Qipengyuania polymorpha</name>
    <dbReference type="NCBI Taxonomy" id="2867234"/>
    <lineage>
        <taxon>Bacteria</taxon>
        <taxon>Pseudomonadati</taxon>
        <taxon>Pseudomonadota</taxon>
        <taxon>Alphaproteobacteria</taxon>
        <taxon>Sphingomonadales</taxon>
        <taxon>Erythrobacteraceae</taxon>
        <taxon>Qipengyuania</taxon>
    </lineage>
</organism>
<dbReference type="EMBL" id="JAIGNK010000003">
    <property type="protein sequence ID" value="MBX7458938.1"/>
    <property type="molecule type" value="Genomic_DNA"/>
</dbReference>
<dbReference type="RefSeq" id="WP_221574293.1">
    <property type="nucleotide sequence ID" value="NZ_JAIGNK010000003.1"/>
</dbReference>
<keyword evidence="1" id="KW-1133">Transmembrane helix</keyword>
<protein>
    <submittedName>
        <fullName evidence="2">Uncharacterized protein</fullName>
    </submittedName>
</protein>
<dbReference type="Proteomes" id="UP000783253">
    <property type="component" value="Unassembled WGS sequence"/>
</dbReference>
<proteinExistence type="predicted"/>
<feature type="transmembrane region" description="Helical" evidence="1">
    <location>
        <begin position="107"/>
        <end position="130"/>
    </location>
</feature>
<keyword evidence="1" id="KW-0812">Transmembrane</keyword>
<keyword evidence="1" id="KW-0472">Membrane</keyword>
<reference evidence="2 3" key="1">
    <citation type="submission" date="2021-08" db="EMBL/GenBank/DDBJ databases">
        <title>Comparative Genomics Analysis of the Genus Qipengyuania Reveals Extensive Genetic Diversity and Metabolic Versatility, Including the Description of Fifteen Novel Species.</title>
        <authorList>
            <person name="Liu Y."/>
        </authorList>
    </citation>
    <scope>NUCLEOTIDE SEQUENCE [LARGE SCALE GENOMIC DNA]</scope>
    <source>
        <strain evidence="2 3">1NDH17</strain>
    </source>
</reference>
<accession>A0ABS7IZR7</accession>
<gene>
    <name evidence="2" type="ORF">K3152_11830</name>
</gene>
<evidence type="ECO:0000313" key="3">
    <source>
        <dbReference type="Proteomes" id="UP000783253"/>
    </source>
</evidence>
<sequence length="159" mass="17685">MPLTSEIMVAEDRSDLLALLLSRENIATDITMSNHATLSLLEGWHIDQFHDGDGTERMAIESGNTRTDLNLSEVVRVNDARSGEWLWETQRGQFVTLPSAHDKKFKIAAAIWLATFIPVAVNKYLGWGIFGTWDNIFFTAVMFAGLALVQFAPTSAEVV</sequence>